<evidence type="ECO:0000256" key="1">
    <source>
        <dbReference type="ARBA" id="ARBA00005513"/>
    </source>
</evidence>
<feature type="coiled-coil region" evidence="15">
    <location>
        <begin position="52"/>
        <end position="79"/>
    </location>
</feature>
<keyword evidence="6 13" id="KW-1133">Transmembrane helix</keyword>
<evidence type="ECO:0000256" key="2">
    <source>
        <dbReference type="ARBA" id="ARBA00022448"/>
    </source>
</evidence>
<comment type="subunit">
    <text evidence="13">F-type ATPases have 2 components, F(1) - the catalytic core - and F(0) - the membrane proton channel. F(1) has five subunits: alpha(3), beta(3), gamma(1), delta(1), epsilon(1). F(0) has three main subunits: a(1), b(2) and c(10-14). The alpha and beta chains form an alternating ring which encloses part of the gamma chain. F(1) is attached to F(0) by a central stalk formed by the gamma and epsilon chains, while a peripheral stalk is formed by the delta and b chains.</text>
</comment>
<feature type="transmembrane region" description="Helical" evidence="13">
    <location>
        <begin position="6"/>
        <end position="27"/>
    </location>
</feature>
<keyword evidence="9 13" id="KW-0066">ATP synthesis</keyword>
<evidence type="ECO:0000256" key="10">
    <source>
        <dbReference type="ARBA" id="ARBA00025198"/>
    </source>
</evidence>
<keyword evidence="3 13" id="KW-0138">CF(0)</keyword>
<comment type="function">
    <text evidence="11">Component of the F(0) channel, it forms part of the peripheral stalk, linking F(1) to F(0). The b'-subunit is a diverged and duplicated form of b found in plants and photosynthetic bacteria.</text>
</comment>
<dbReference type="InterPro" id="IPR050059">
    <property type="entry name" value="ATP_synthase_B_chain"/>
</dbReference>
<dbReference type="RefSeq" id="WP_196608769.1">
    <property type="nucleotide sequence ID" value="NZ_VRYY01000144.1"/>
</dbReference>
<dbReference type="HAMAP" id="MF_01398">
    <property type="entry name" value="ATP_synth_b_bprime"/>
    <property type="match status" value="1"/>
</dbReference>
<keyword evidence="17" id="KW-1185">Reference proteome</keyword>
<evidence type="ECO:0000256" key="13">
    <source>
        <dbReference type="HAMAP-Rule" id="MF_01398"/>
    </source>
</evidence>
<evidence type="ECO:0000313" key="16">
    <source>
        <dbReference type="EMBL" id="MBG3876653.1"/>
    </source>
</evidence>
<keyword evidence="15" id="KW-0175">Coiled coil</keyword>
<dbReference type="InterPro" id="IPR002146">
    <property type="entry name" value="ATP_synth_b/b'su_bac/chlpt"/>
</dbReference>
<dbReference type="PANTHER" id="PTHR33445">
    <property type="entry name" value="ATP SYNTHASE SUBUNIT B', CHLOROPLASTIC"/>
    <property type="match status" value="1"/>
</dbReference>
<sequence length="138" mass="15131">MIDLNITFFFQLVNFLVTLVVLNAILIRPVRGIIRQRRDKMSGLLGESEQFAGQADTKLKNYEATLVKARAEATAERDKARAEGVAREQVILADAGRQAQDYLEKSRQEVAAQVKTAMDALKGQVDALAAKATAKVLG</sequence>
<gene>
    <name evidence="13" type="primary">atpF</name>
    <name evidence="16" type="ORF">FVW20_06330</name>
</gene>
<dbReference type="CDD" id="cd06503">
    <property type="entry name" value="ATP-synt_Fo_b"/>
    <property type="match status" value="1"/>
</dbReference>
<evidence type="ECO:0000256" key="6">
    <source>
        <dbReference type="ARBA" id="ARBA00022989"/>
    </source>
</evidence>
<keyword evidence="13" id="KW-1003">Cell membrane</keyword>
<reference evidence="16 17" key="1">
    <citation type="submission" date="2019-08" db="EMBL/GenBank/DDBJ databases">
        <authorList>
            <person name="Luo N."/>
        </authorList>
    </citation>
    <scope>NUCLEOTIDE SEQUENCE [LARGE SCALE GENOMIC DNA]</scope>
    <source>
        <strain evidence="16 17">NCIMB 9442</strain>
    </source>
</reference>
<organism evidence="16 17">
    <name type="scientific">Nitratidesulfovibrio oxamicus</name>
    <dbReference type="NCBI Taxonomy" id="32016"/>
    <lineage>
        <taxon>Bacteria</taxon>
        <taxon>Pseudomonadati</taxon>
        <taxon>Thermodesulfobacteriota</taxon>
        <taxon>Desulfovibrionia</taxon>
        <taxon>Desulfovibrionales</taxon>
        <taxon>Desulfovibrionaceae</taxon>
        <taxon>Nitratidesulfovibrio</taxon>
    </lineage>
</organism>
<evidence type="ECO:0000256" key="4">
    <source>
        <dbReference type="ARBA" id="ARBA00022692"/>
    </source>
</evidence>
<evidence type="ECO:0000256" key="15">
    <source>
        <dbReference type="SAM" id="Coils"/>
    </source>
</evidence>
<name>A0ABS0J2J3_9BACT</name>
<keyword evidence="4 13" id="KW-0812">Transmembrane</keyword>
<comment type="function">
    <text evidence="10 13">F(1)F(0) ATP synthase produces ATP from ADP in the presence of a proton or sodium gradient. F-type ATPases consist of two structural domains, F(1) containing the extramembraneous catalytic core and F(0) containing the membrane proton channel, linked together by a central stalk and a peripheral stalk. During catalysis, ATP synthesis in the catalytic domain of F(1) is coupled via a rotary mechanism of the central stalk subunits to proton translocation.</text>
</comment>
<evidence type="ECO:0000256" key="14">
    <source>
        <dbReference type="RuleBase" id="RU003848"/>
    </source>
</evidence>
<keyword evidence="8 13" id="KW-0472">Membrane</keyword>
<keyword evidence="7 13" id="KW-0406">Ion transport</keyword>
<comment type="subcellular location">
    <subcellularLocation>
        <location evidence="13">Cell membrane</location>
        <topology evidence="13">Single-pass membrane protein</topology>
    </subcellularLocation>
    <subcellularLocation>
        <location evidence="12">Endomembrane system</location>
        <topology evidence="12">Single-pass membrane protein</topology>
    </subcellularLocation>
</comment>
<protein>
    <recommendedName>
        <fullName evidence="13">ATP synthase subunit b</fullName>
    </recommendedName>
    <alternativeName>
        <fullName evidence="13">ATP synthase F(0) sector subunit b</fullName>
    </alternativeName>
    <alternativeName>
        <fullName evidence="13">ATPase subunit I</fullName>
    </alternativeName>
    <alternativeName>
        <fullName evidence="13">F-type ATPase subunit b</fullName>
        <shortName evidence="13">F-ATPase subunit b</shortName>
    </alternativeName>
</protein>
<evidence type="ECO:0000256" key="8">
    <source>
        <dbReference type="ARBA" id="ARBA00023136"/>
    </source>
</evidence>
<keyword evidence="2 13" id="KW-0813">Transport</keyword>
<evidence type="ECO:0000256" key="9">
    <source>
        <dbReference type="ARBA" id="ARBA00023310"/>
    </source>
</evidence>
<dbReference type="PANTHER" id="PTHR33445:SF2">
    <property type="entry name" value="ATP SYNTHASE SUBUNIT B', CHLOROPLASTIC"/>
    <property type="match status" value="1"/>
</dbReference>
<evidence type="ECO:0000256" key="5">
    <source>
        <dbReference type="ARBA" id="ARBA00022781"/>
    </source>
</evidence>
<comment type="similarity">
    <text evidence="1 13 14">Belongs to the ATPase B chain family.</text>
</comment>
<evidence type="ECO:0000256" key="11">
    <source>
        <dbReference type="ARBA" id="ARBA00025614"/>
    </source>
</evidence>
<evidence type="ECO:0000256" key="7">
    <source>
        <dbReference type="ARBA" id="ARBA00023065"/>
    </source>
</evidence>
<accession>A0ABS0J2J3</accession>
<keyword evidence="5 13" id="KW-0375">Hydrogen ion transport</keyword>
<proteinExistence type="inferred from homology"/>
<evidence type="ECO:0000256" key="3">
    <source>
        <dbReference type="ARBA" id="ARBA00022547"/>
    </source>
</evidence>
<evidence type="ECO:0000256" key="12">
    <source>
        <dbReference type="ARBA" id="ARBA00037847"/>
    </source>
</evidence>
<dbReference type="Proteomes" id="UP001194469">
    <property type="component" value="Unassembled WGS sequence"/>
</dbReference>
<comment type="caution">
    <text evidence="16">The sequence shown here is derived from an EMBL/GenBank/DDBJ whole genome shotgun (WGS) entry which is preliminary data.</text>
</comment>
<dbReference type="Pfam" id="PF00430">
    <property type="entry name" value="ATP-synt_B"/>
    <property type="match status" value="1"/>
</dbReference>
<evidence type="ECO:0000313" key="17">
    <source>
        <dbReference type="Proteomes" id="UP001194469"/>
    </source>
</evidence>
<dbReference type="EMBL" id="VRYY01000144">
    <property type="protein sequence ID" value="MBG3876653.1"/>
    <property type="molecule type" value="Genomic_DNA"/>
</dbReference>